<dbReference type="InterPro" id="IPR036322">
    <property type="entry name" value="WD40_repeat_dom_sf"/>
</dbReference>
<dbReference type="InterPro" id="IPR001680">
    <property type="entry name" value="WD40_rpt"/>
</dbReference>
<feature type="region of interest" description="Disordered" evidence="1">
    <location>
        <begin position="856"/>
        <end position="917"/>
    </location>
</feature>
<dbReference type="HOGENOM" id="CLU_002392_2_0_1"/>
<name>A0A0D0V9X4_CRYGA</name>
<feature type="compositionally biased region" description="Polar residues" evidence="1">
    <location>
        <begin position="856"/>
        <end position="877"/>
    </location>
</feature>
<dbReference type="GO" id="GO:0003723">
    <property type="term" value="F:RNA binding"/>
    <property type="evidence" value="ECO:0007669"/>
    <property type="project" value="TreeGrafter"/>
</dbReference>
<dbReference type="GO" id="GO:0032040">
    <property type="term" value="C:small-subunit processome"/>
    <property type="evidence" value="ECO:0007669"/>
    <property type="project" value="TreeGrafter"/>
</dbReference>
<dbReference type="InterPro" id="IPR015943">
    <property type="entry name" value="WD40/YVTN_repeat-like_dom_sf"/>
</dbReference>
<feature type="compositionally biased region" description="Gly residues" evidence="1">
    <location>
        <begin position="906"/>
        <end position="917"/>
    </location>
</feature>
<proteinExistence type="predicted"/>
<dbReference type="FunFam" id="2.130.10.10:FF:001502">
    <property type="entry name" value="Unplaced genomic scaffold supercont1.30, whole genome shotgun sequence"/>
    <property type="match status" value="1"/>
</dbReference>
<evidence type="ECO:0000256" key="1">
    <source>
        <dbReference type="SAM" id="MobiDB-lite"/>
    </source>
</evidence>
<feature type="region of interest" description="Disordered" evidence="1">
    <location>
        <begin position="652"/>
        <end position="687"/>
    </location>
</feature>
<reference evidence="2" key="1">
    <citation type="submission" date="2015-01" db="EMBL/GenBank/DDBJ databases">
        <title>The Genome Sequence of Cryptococcus gattii CA1280.</title>
        <authorList>
            <consortium name="The Broad Institute Genomics Platform"/>
            <person name="Cuomo C."/>
            <person name="Litvintseva A."/>
            <person name="Chen Y."/>
            <person name="Heitman J."/>
            <person name="Sun S."/>
            <person name="Springer D."/>
            <person name="Dromer F."/>
            <person name="Young S."/>
            <person name="Zeng Q."/>
            <person name="Gargeya S."/>
            <person name="Abouelleil A."/>
            <person name="Alvarado L."/>
            <person name="Chapman S.B."/>
            <person name="Gainer-Dewar J."/>
            <person name="Goldberg J."/>
            <person name="Griggs A."/>
            <person name="Gujja S."/>
            <person name="Hansen M."/>
            <person name="Howarth C."/>
            <person name="Imamovic A."/>
            <person name="Larimer J."/>
            <person name="Murphy C."/>
            <person name="Naylor J."/>
            <person name="Pearson M."/>
            <person name="Priest M."/>
            <person name="Roberts A."/>
            <person name="Saif S."/>
            <person name="Shea T."/>
            <person name="Sykes S."/>
            <person name="Wortman J."/>
            <person name="Nusbaum C."/>
            <person name="Birren B."/>
        </authorList>
    </citation>
    <scope>NUCLEOTIDE SEQUENCE [LARGE SCALE GENOMIC DNA]</scope>
    <source>
        <strain evidence="2">CA1280</strain>
    </source>
</reference>
<dbReference type="InterPro" id="IPR011044">
    <property type="entry name" value="Quino_amine_DH_bsu"/>
</dbReference>
<dbReference type="AlphaFoldDB" id="A0A0D0V9X4"/>
<evidence type="ECO:0000313" key="2">
    <source>
        <dbReference type="EMBL" id="KIR44366.1"/>
    </source>
</evidence>
<dbReference type="InterPro" id="IPR046351">
    <property type="entry name" value="UTP4"/>
</dbReference>
<dbReference type="Gene3D" id="2.130.10.10">
    <property type="entry name" value="YVTN repeat-like/Quinoprotein amine dehydrogenase"/>
    <property type="match status" value="2"/>
</dbReference>
<dbReference type="OrthoDB" id="8883818at2759"/>
<feature type="region of interest" description="Disordered" evidence="1">
    <location>
        <begin position="416"/>
        <end position="441"/>
    </location>
</feature>
<dbReference type="EMBL" id="KN848002">
    <property type="protein sequence ID" value="KIR44366.1"/>
    <property type="molecule type" value="Genomic_DNA"/>
</dbReference>
<dbReference type="PANTHER" id="PTHR44163">
    <property type="entry name" value="U3 SMALL NUCLEOLAR RNA-ASSOCIATED PROTEIN 4 HOMOLOG"/>
    <property type="match status" value="1"/>
</dbReference>
<feature type="compositionally biased region" description="Low complexity" evidence="1">
    <location>
        <begin position="418"/>
        <end position="441"/>
    </location>
</feature>
<accession>A0A0D0V9X4</accession>
<dbReference type="SUPFAM" id="SSF50978">
    <property type="entry name" value="WD40 repeat-like"/>
    <property type="match status" value="1"/>
</dbReference>
<organism evidence="2">
    <name type="scientific">Cryptococcus bacillisporus CA1280</name>
    <dbReference type="NCBI Taxonomy" id="1296109"/>
    <lineage>
        <taxon>Eukaryota</taxon>
        <taxon>Fungi</taxon>
        <taxon>Dikarya</taxon>
        <taxon>Basidiomycota</taxon>
        <taxon>Agaricomycotina</taxon>
        <taxon>Tremellomycetes</taxon>
        <taxon>Tremellales</taxon>
        <taxon>Cryptococcaceae</taxon>
        <taxon>Cryptococcus</taxon>
        <taxon>Cryptococcus gattii species complex</taxon>
    </lineage>
</organism>
<dbReference type="SMART" id="SM00320">
    <property type="entry name" value="WD40"/>
    <property type="match status" value="4"/>
</dbReference>
<dbReference type="GO" id="GO:0034455">
    <property type="term" value="C:t-UTP complex"/>
    <property type="evidence" value="ECO:0007669"/>
    <property type="project" value="TreeGrafter"/>
</dbReference>
<dbReference type="GO" id="GO:0030686">
    <property type="term" value="C:90S preribosome"/>
    <property type="evidence" value="ECO:0007669"/>
    <property type="project" value="InterPro"/>
</dbReference>
<feature type="compositionally biased region" description="Basic and acidic residues" evidence="1">
    <location>
        <begin position="657"/>
        <end position="668"/>
    </location>
</feature>
<dbReference type="SUPFAM" id="SSF50969">
    <property type="entry name" value="YVTN repeat-like/Quinoprotein amine dehydrogenase"/>
    <property type="match status" value="1"/>
</dbReference>
<dbReference type="PANTHER" id="PTHR44163:SF1">
    <property type="entry name" value="U3 SMALL NUCLEOLAR RNA-ASSOCIATED PROTEIN 4 HOMOLOG"/>
    <property type="match status" value="1"/>
</dbReference>
<dbReference type="GO" id="GO:0000462">
    <property type="term" value="P:maturation of SSU-rRNA from tricistronic rRNA transcript (SSU-rRNA, 5.8S rRNA, LSU-rRNA)"/>
    <property type="evidence" value="ECO:0007669"/>
    <property type="project" value="InterPro"/>
</dbReference>
<gene>
    <name evidence="2" type="ORF">I312_06451</name>
</gene>
<sequence>MTIPLHRIRFYDHTPSPITAIQYTPLPLPAPSSTPSQTPPAHPGDCIIARENGHIEIWKHVSDKQTDSYGNWVLYKTLPPTLTHPTIAQLALVIRDPLNCSTPSLNDLRLFTSSSDSGDLVERCLSTGKILQTYPIPSAPIWSLAVAPTHDLLCLSTTSPNLHFLSIPPPTVFDPSPSLDPPPPHLLRTDALPSRTRTTSIAFGPPTFIQLPDGTAEWRNTTLVTGNSDSSWRKWEIPAPSDGSRQGPNRVVLKGRAVVEKVQKAGRGGRKAVGGAGGQKQTIVWSIGILPDGTVATTDSLGSVIFWDPLSLAQRQHFRAHKADAMCLAIGPGGSTVFTSGPDQRVCQFVRARAPGAEWVLVSAKRLHAHDVRALAIWPPYVPVPTTTNTKHGTSIVGGGGYASVLASGGWDMSPTFTPASHPSSPSLPSPLSRPSQSQTQLTFESTHPRRMGYLSSGLLTSSSPITFSPSARLVVGKRDRGVGIWRVHPNENGWEKLLEMELRLRTTIIATTISEQGKYLAVSDLYETKLFKLVPTSSGLKPIRLPLLPALLSSPLLHYLNTQLTTQGCGSTSMVFTPDGGRVVLGLVTGQVLIIELVEDEENVEVEVVKCFERKERVVRGRVIKGKNVNGNGNGVNGGRNAADDIDVSMADEADEPKSKSGSKSESESESESDSDSPSTFYSNRAHKQTQNEWISTLAVSEDGQWLGVADLEGRVEVFNLDSLQLHSTLPTLPHPPTTLSFPSLPSSSPYLAILAPTNTLSLYNLDQRRFVPLPSLGKGELEKFGNVLGKMQTPAMGMIWRPSRFSVSSSGSRSGGGGDGDGEGKALLWGTDYLVTLRVTRDMLHPIPNVNGEVASSSMPNHTASPAATVSSANGPVNGKGGESKSSRKKRAREARQAKASHGQGEGGGAGVGGDLGEKKEEYYKIIGDRFKSILSVGWLAGSHQLQQQQLQQNEEGGEEGELEVGVVERPWGDFVAELPGVFWSGSYGSS</sequence>
<protein>
    <submittedName>
        <fullName evidence="2">Unplaced genomic scaffold supercont1.30, whole genome shotgun sequence</fullName>
    </submittedName>
</protein>